<evidence type="ECO:0008006" key="3">
    <source>
        <dbReference type="Google" id="ProtNLM"/>
    </source>
</evidence>
<organism evidence="1 2">
    <name type="scientific">Paenibacillus arenosi</name>
    <dbReference type="NCBI Taxonomy" id="2774142"/>
    <lineage>
        <taxon>Bacteria</taxon>
        <taxon>Bacillati</taxon>
        <taxon>Bacillota</taxon>
        <taxon>Bacilli</taxon>
        <taxon>Bacillales</taxon>
        <taxon>Paenibacillaceae</taxon>
        <taxon>Paenibacillus</taxon>
    </lineage>
</organism>
<dbReference type="Proteomes" id="UP000634529">
    <property type="component" value="Unassembled WGS sequence"/>
</dbReference>
<comment type="caution">
    <text evidence="1">The sequence shown here is derived from an EMBL/GenBank/DDBJ whole genome shotgun (WGS) entry which is preliminary data.</text>
</comment>
<protein>
    <recommendedName>
        <fullName evidence="3">Post-transcriptional regulator</fullName>
    </recommendedName>
</protein>
<dbReference type="RefSeq" id="WP_192027260.1">
    <property type="nucleotide sequence ID" value="NZ_JACYTN010000035.1"/>
</dbReference>
<dbReference type="InterPro" id="IPR025716">
    <property type="entry name" value="Post-transcriptional_regulator"/>
</dbReference>
<dbReference type="Pfam" id="PF13797">
    <property type="entry name" value="Post_transc_reg"/>
    <property type="match status" value="1"/>
</dbReference>
<dbReference type="EMBL" id="JACYTN010000035">
    <property type="protein sequence ID" value="MBD8501047.1"/>
    <property type="molecule type" value="Genomic_DNA"/>
</dbReference>
<keyword evidence="2" id="KW-1185">Reference proteome</keyword>
<evidence type="ECO:0000313" key="1">
    <source>
        <dbReference type="EMBL" id="MBD8501047.1"/>
    </source>
</evidence>
<name>A0ABR9B3V6_9BACL</name>
<accession>A0ABR9B3V6</accession>
<gene>
    <name evidence="1" type="ORF">IFO66_22500</name>
</gene>
<reference evidence="1 2" key="1">
    <citation type="submission" date="2020-09" db="EMBL/GenBank/DDBJ databases">
        <title>Paenibacillus sp. CAU 1523 isolated from sand of Haeundae Beach.</title>
        <authorList>
            <person name="Kim W."/>
        </authorList>
    </citation>
    <scope>NUCLEOTIDE SEQUENCE [LARGE SCALE GENOMIC DNA]</scope>
    <source>
        <strain evidence="1 2">CAU 1523</strain>
    </source>
</reference>
<evidence type="ECO:0000313" key="2">
    <source>
        <dbReference type="Proteomes" id="UP000634529"/>
    </source>
</evidence>
<proteinExistence type="predicted"/>
<sequence>MDQVLEGRISSILDQDIELLCRSKAEEFHLLGYEHVTDKDIWECVSARYKKVAEEPALHRIVNDILSLRTTQFMNYATMAAYKGSPFS</sequence>